<evidence type="ECO:0000313" key="9">
    <source>
        <dbReference type="EMBL" id="ADP81656.1"/>
    </source>
</evidence>
<dbReference type="GO" id="GO:0033743">
    <property type="term" value="F:peptide-methionine (R)-S-oxide reductase activity"/>
    <property type="evidence" value="ECO:0007669"/>
    <property type="project" value="UniProtKB-UniRule"/>
</dbReference>
<dbReference type="SUPFAM" id="SSF51316">
    <property type="entry name" value="Mss4-like"/>
    <property type="match status" value="1"/>
</dbReference>
<dbReference type="GO" id="GO:0005737">
    <property type="term" value="C:cytoplasm"/>
    <property type="evidence" value="ECO:0007669"/>
    <property type="project" value="TreeGrafter"/>
</dbReference>
<feature type="domain" description="MsrB" evidence="8">
    <location>
        <begin position="28"/>
        <end position="150"/>
    </location>
</feature>
<dbReference type="GO" id="GO:0030091">
    <property type="term" value="P:protein repair"/>
    <property type="evidence" value="ECO:0007669"/>
    <property type="project" value="InterPro"/>
</dbReference>
<dbReference type="Gene3D" id="2.170.150.20">
    <property type="entry name" value="Peptide methionine sulfoxide reductase"/>
    <property type="match status" value="1"/>
</dbReference>
<dbReference type="AlphaFoldDB" id="E3J1I8"/>
<keyword evidence="10" id="KW-1185">Reference proteome</keyword>
<name>E3J1I8_PSEI1</name>
<reference evidence="9 10" key="1">
    <citation type="submission" date="2010-10" db="EMBL/GenBank/DDBJ databases">
        <title>Complete sequence of Frankia sp. EuI1c.</title>
        <authorList>
            <consortium name="US DOE Joint Genome Institute"/>
            <person name="Lucas S."/>
            <person name="Copeland A."/>
            <person name="Lapidus A."/>
            <person name="Cheng J.-F."/>
            <person name="Bruce D."/>
            <person name="Goodwin L."/>
            <person name="Pitluck S."/>
            <person name="Chertkov O."/>
            <person name="Detter J.C."/>
            <person name="Han C."/>
            <person name="Tapia R."/>
            <person name="Land M."/>
            <person name="Hauser L."/>
            <person name="Jeffries C."/>
            <person name="Kyrpides N."/>
            <person name="Ivanova N."/>
            <person name="Mikhailova N."/>
            <person name="Beauchemin N."/>
            <person name="Sen A."/>
            <person name="Sur S.A."/>
            <person name="Gtari M."/>
            <person name="Wall L."/>
            <person name="Tisa L."/>
            <person name="Woyke T."/>
        </authorList>
    </citation>
    <scope>NUCLEOTIDE SEQUENCE [LARGE SCALE GENOMIC DNA]</scope>
    <source>
        <strain evidence="10">DSM 45817 / CECT 9037 / EuI1c</strain>
    </source>
</reference>
<evidence type="ECO:0000256" key="1">
    <source>
        <dbReference type="ARBA" id="ARBA00007174"/>
    </source>
</evidence>
<comment type="cofactor">
    <cofactor evidence="6">
        <name>Zn(2+)</name>
        <dbReference type="ChEBI" id="CHEBI:29105"/>
    </cofactor>
    <text evidence="6">Binds 1 zinc ion per subunit. The zinc ion is important for the structural integrity of the protein.</text>
</comment>
<comment type="catalytic activity">
    <reaction evidence="5 6">
        <text>L-methionyl-[protein] + [thioredoxin]-disulfide + H2O = L-methionyl-(R)-S-oxide-[protein] + [thioredoxin]-dithiol</text>
        <dbReference type="Rhea" id="RHEA:24164"/>
        <dbReference type="Rhea" id="RHEA-COMP:10698"/>
        <dbReference type="Rhea" id="RHEA-COMP:10700"/>
        <dbReference type="Rhea" id="RHEA-COMP:12313"/>
        <dbReference type="Rhea" id="RHEA-COMP:12314"/>
        <dbReference type="ChEBI" id="CHEBI:15377"/>
        <dbReference type="ChEBI" id="CHEBI:16044"/>
        <dbReference type="ChEBI" id="CHEBI:29950"/>
        <dbReference type="ChEBI" id="CHEBI:45764"/>
        <dbReference type="ChEBI" id="CHEBI:50058"/>
        <dbReference type="EC" id="1.8.4.12"/>
    </reaction>
</comment>
<dbReference type="GO" id="GO:0006979">
    <property type="term" value="P:response to oxidative stress"/>
    <property type="evidence" value="ECO:0007669"/>
    <property type="project" value="InterPro"/>
</dbReference>
<dbReference type="FunCoup" id="E3J1I8">
    <property type="interactions" value="107"/>
</dbReference>
<keyword evidence="4 6" id="KW-0560">Oxidoreductase</keyword>
<dbReference type="HOGENOM" id="CLU_031040_8_5_11"/>
<evidence type="ECO:0000256" key="6">
    <source>
        <dbReference type="HAMAP-Rule" id="MF_01400"/>
    </source>
</evidence>
<dbReference type="InterPro" id="IPR011057">
    <property type="entry name" value="Mss4-like_sf"/>
</dbReference>
<dbReference type="InParanoid" id="E3J1I8"/>
<sequence length="153" mass="16577">MSDQLDPAAPATARTTEPATADKVTRTDAEWRSVLDPARYQILRQAATERPFTGAYTYSKETGTYQCGACGNPLFSSDTKYDSGSGWPSFYAPLTPDAVEFVDDSSHGMVRTEVRCGRCGSHLGHVFPDGPQPTGQRYCMNSLALDLNPDTAS</sequence>
<gene>
    <name evidence="6" type="primary">msrB</name>
    <name evidence="9" type="ordered locus">FraEuI1c_3649</name>
</gene>
<feature type="region of interest" description="Disordered" evidence="7">
    <location>
        <begin position="1"/>
        <end position="26"/>
    </location>
</feature>
<organism evidence="9 10">
    <name type="scientific">Pseudofrankia inefficax (strain DSM 45817 / CECT 9037 / DDB 130130 / EuI1c)</name>
    <name type="common">Frankia inefficax</name>
    <dbReference type="NCBI Taxonomy" id="298654"/>
    <lineage>
        <taxon>Bacteria</taxon>
        <taxon>Bacillati</taxon>
        <taxon>Actinomycetota</taxon>
        <taxon>Actinomycetes</taxon>
        <taxon>Frankiales</taxon>
        <taxon>Frankiaceae</taxon>
        <taxon>Pseudofrankia</taxon>
    </lineage>
</organism>
<dbReference type="KEGG" id="fri:FraEuI1c_3649"/>
<evidence type="ECO:0000256" key="7">
    <source>
        <dbReference type="SAM" id="MobiDB-lite"/>
    </source>
</evidence>
<dbReference type="EC" id="1.8.4.12" evidence="6"/>
<evidence type="ECO:0000256" key="4">
    <source>
        <dbReference type="ARBA" id="ARBA00023002"/>
    </source>
</evidence>
<feature type="compositionally biased region" description="Low complexity" evidence="7">
    <location>
        <begin position="7"/>
        <end position="21"/>
    </location>
</feature>
<evidence type="ECO:0000256" key="3">
    <source>
        <dbReference type="ARBA" id="ARBA00022833"/>
    </source>
</evidence>
<evidence type="ECO:0000259" key="8">
    <source>
        <dbReference type="PROSITE" id="PS51790"/>
    </source>
</evidence>
<dbReference type="RefSeq" id="WP_013424774.1">
    <property type="nucleotide sequence ID" value="NC_014666.1"/>
</dbReference>
<dbReference type="NCBIfam" id="TIGR00357">
    <property type="entry name" value="peptide-methionine (R)-S-oxide reductase MsrB"/>
    <property type="match status" value="1"/>
</dbReference>
<accession>E3J1I8</accession>
<feature type="binding site" evidence="6">
    <location>
        <position position="67"/>
    </location>
    <ligand>
        <name>Zn(2+)</name>
        <dbReference type="ChEBI" id="CHEBI:29105"/>
    </ligand>
</feature>
<dbReference type="eggNOG" id="COG0229">
    <property type="taxonomic scope" value="Bacteria"/>
</dbReference>
<dbReference type="Pfam" id="PF01641">
    <property type="entry name" value="SelR"/>
    <property type="match status" value="1"/>
</dbReference>
<dbReference type="FunFam" id="2.170.150.20:FF:000001">
    <property type="entry name" value="Peptide methionine sulfoxide reductase MsrB"/>
    <property type="match status" value="1"/>
</dbReference>
<evidence type="ECO:0000313" key="10">
    <source>
        <dbReference type="Proteomes" id="UP000002484"/>
    </source>
</evidence>
<feature type="binding site" evidence="6">
    <location>
        <position position="119"/>
    </location>
    <ligand>
        <name>Zn(2+)</name>
        <dbReference type="ChEBI" id="CHEBI:29105"/>
    </ligand>
</feature>
<evidence type="ECO:0000256" key="5">
    <source>
        <dbReference type="ARBA" id="ARBA00048488"/>
    </source>
</evidence>
<protein>
    <recommendedName>
        <fullName evidence="6">Peptide methionine sulfoxide reductase MsrB</fullName>
        <ecNumber evidence="6">1.8.4.12</ecNumber>
    </recommendedName>
    <alternativeName>
        <fullName evidence="6">Peptide-methionine (R)-S-oxide reductase</fullName>
    </alternativeName>
</protein>
<feature type="active site" description="Nucleophile" evidence="6">
    <location>
        <position position="139"/>
    </location>
</feature>
<dbReference type="PANTHER" id="PTHR10173:SF52">
    <property type="entry name" value="METHIONINE-R-SULFOXIDE REDUCTASE B1"/>
    <property type="match status" value="1"/>
</dbReference>
<dbReference type="GO" id="GO:0008270">
    <property type="term" value="F:zinc ion binding"/>
    <property type="evidence" value="ECO:0007669"/>
    <property type="project" value="UniProtKB-UniRule"/>
</dbReference>
<dbReference type="PROSITE" id="PS51790">
    <property type="entry name" value="MSRB"/>
    <property type="match status" value="1"/>
</dbReference>
<keyword evidence="2 6" id="KW-0479">Metal-binding</keyword>
<proteinExistence type="inferred from homology"/>
<dbReference type="EMBL" id="CP002299">
    <property type="protein sequence ID" value="ADP81656.1"/>
    <property type="molecule type" value="Genomic_DNA"/>
</dbReference>
<dbReference type="OrthoDB" id="9785497at2"/>
<dbReference type="HAMAP" id="MF_01400">
    <property type="entry name" value="MsrB"/>
    <property type="match status" value="1"/>
</dbReference>
<dbReference type="InterPro" id="IPR002579">
    <property type="entry name" value="Met_Sox_Rdtase_MsrB_dom"/>
</dbReference>
<dbReference type="Proteomes" id="UP000002484">
    <property type="component" value="Chromosome"/>
</dbReference>
<dbReference type="InterPro" id="IPR028427">
    <property type="entry name" value="Met_Sox_Rdtase_MsrB"/>
</dbReference>
<evidence type="ECO:0000256" key="2">
    <source>
        <dbReference type="ARBA" id="ARBA00022723"/>
    </source>
</evidence>
<dbReference type="STRING" id="298654.FraEuI1c_3649"/>
<comment type="similarity">
    <text evidence="1 6">Belongs to the MsrB Met sulfoxide reductase family.</text>
</comment>
<dbReference type="PANTHER" id="PTHR10173">
    <property type="entry name" value="METHIONINE SULFOXIDE REDUCTASE"/>
    <property type="match status" value="1"/>
</dbReference>
<keyword evidence="3 6" id="KW-0862">Zinc</keyword>
<feature type="binding site" evidence="6">
    <location>
        <position position="70"/>
    </location>
    <ligand>
        <name>Zn(2+)</name>
        <dbReference type="ChEBI" id="CHEBI:29105"/>
    </ligand>
</feature>
<feature type="binding site" evidence="6">
    <location>
        <position position="116"/>
    </location>
    <ligand>
        <name>Zn(2+)</name>
        <dbReference type="ChEBI" id="CHEBI:29105"/>
    </ligand>
</feature>